<feature type="region of interest" description="Disordered" evidence="1">
    <location>
        <begin position="98"/>
        <end position="117"/>
    </location>
</feature>
<proteinExistence type="predicted"/>
<comment type="caution">
    <text evidence="2">The sequence shown here is derived from an EMBL/GenBank/DDBJ whole genome shotgun (WGS) entry which is preliminary data.</text>
</comment>
<name>A0ABR3XHW5_9PEZI</name>
<reference evidence="2 3" key="1">
    <citation type="journal article" date="2024" name="IMA Fungus">
        <title>IMA Genome - F19 : A genome assembly and annotation guide to empower mycologists, including annotated draft genome sequences of Ceratocystis pirilliformis, Diaporthe australafricana, Fusarium ophioides, Paecilomyces lecythidis, and Sporothrix stenoceras.</title>
        <authorList>
            <person name="Aylward J."/>
            <person name="Wilson A.M."/>
            <person name="Visagie C.M."/>
            <person name="Spraker J."/>
            <person name="Barnes I."/>
            <person name="Buitendag C."/>
            <person name="Ceriani C."/>
            <person name="Del Mar Angel L."/>
            <person name="du Plessis D."/>
            <person name="Fuchs T."/>
            <person name="Gasser K."/>
            <person name="Kramer D."/>
            <person name="Li W."/>
            <person name="Munsamy K."/>
            <person name="Piso A."/>
            <person name="Price J.L."/>
            <person name="Sonnekus B."/>
            <person name="Thomas C."/>
            <person name="van der Nest A."/>
            <person name="van Dijk A."/>
            <person name="van Heerden A."/>
            <person name="van Vuuren N."/>
            <person name="Yilmaz N."/>
            <person name="Duong T.A."/>
            <person name="van der Merwe N.A."/>
            <person name="Wingfield M.J."/>
            <person name="Wingfield B.D."/>
        </authorList>
    </citation>
    <scope>NUCLEOTIDE SEQUENCE [LARGE SCALE GENOMIC DNA]</scope>
    <source>
        <strain evidence="2 3">CMW 18300</strain>
    </source>
</reference>
<dbReference type="Proteomes" id="UP001583177">
    <property type="component" value="Unassembled WGS sequence"/>
</dbReference>
<feature type="compositionally biased region" description="Acidic residues" evidence="1">
    <location>
        <begin position="101"/>
        <end position="113"/>
    </location>
</feature>
<dbReference type="PANTHER" id="PTHR28020:SF1">
    <property type="entry name" value="YAP1-BINDING PROTEIN 1-RELATED"/>
    <property type="match status" value="1"/>
</dbReference>
<dbReference type="Pfam" id="PF08568">
    <property type="entry name" value="Kinetochor_Ybp2"/>
    <property type="match status" value="1"/>
</dbReference>
<keyword evidence="3" id="KW-1185">Reference proteome</keyword>
<dbReference type="InterPro" id="IPR040347">
    <property type="entry name" value="YBP1/2"/>
</dbReference>
<gene>
    <name evidence="2" type="primary">YBP1</name>
    <name evidence="2" type="ORF">Daus18300_003306</name>
</gene>
<protein>
    <submittedName>
        <fullName evidence="2">YAP1-binding protein 1</fullName>
    </submittedName>
</protein>
<sequence>MGDTAKAVQALKESKPPATDNFTYLTLIEQFLSPDILPTLNEILQDADLTSEIGWDLVDKLAPLQGSEQVLETVARLGNPRECIIKVLEVLEALQVPSEKDEPEDLTLDDGDEAEGKLQPISTDEANRRFITLLGMLAILHKRIRTKFPSRFLASTLLTVYKTYQPNQEQTASILNLVHSLSGHRARPPLPQRKSSVNVANPDHDGDATKNAPDPEADHGGDSSDEDEIQRRLLLSFTSCVLESYIGANDMSWSRRLLEFYNPEKIVPGRKTATQAFRDDQKLSNRDAMVGKLVALTRDLGLSTCPSSIIHDICNEPVNRQPLTNIEEASNATDIDLSTGGMICLMAYWVFSSTVFDADAPTPEMHLFPDHLTLLENFLGESPQAQILENPATIEAILVLGLWLEENKLISPQPAGKGDNKDEPNFMAYHHALTLCSVFHPSIHVRNAAVTLAGLILHDDPDDADRLKILEDLLENAPFASLKACALTWLREELISAHKAASGKAKEGAASGGAGQHGNIFATTQCIEQLQYAIFPNLVSTLEKAGTEALLEYWTENSAFLIQAANFAYFLFASDACKEVVPGAMGAAVEQRYVEPLLAAAVKLEEWIKKEGDGNDDQGGQAVLLELDILQTRLKGLPLH</sequence>
<feature type="region of interest" description="Disordered" evidence="1">
    <location>
        <begin position="183"/>
        <end position="225"/>
    </location>
</feature>
<dbReference type="PANTHER" id="PTHR28020">
    <property type="entry name" value="YAP1-BINDING PROTEIN 1-RELATED"/>
    <property type="match status" value="1"/>
</dbReference>
<evidence type="ECO:0000313" key="3">
    <source>
        <dbReference type="Proteomes" id="UP001583177"/>
    </source>
</evidence>
<accession>A0ABR3XHW5</accession>
<dbReference type="EMBL" id="JAWRVE010000020">
    <property type="protein sequence ID" value="KAL1875235.1"/>
    <property type="molecule type" value="Genomic_DNA"/>
</dbReference>
<dbReference type="InterPro" id="IPR013877">
    <property type="entry name" value="YAP-bd/ALF4/Glomulin"/>
</dbReference>
<organism evidence="2 3">
    <name type="scientific">Diaporthe australafricana</name>
    <dbReference type="NCBI Taxonomy" id="127596"/>
    <lineage>
        <taxon>Eukaryota</taxon>
        <taxon>Fungi</taxon>
        <taxon>Dikarya</taxon>
        <taxon>Ascomycota</taxon>
        <taxon>Pezizomycotina</taxon>
        <taxon>Sordariomycetes</taxon>
        <taxon>Sordariomycetidae</taxon>
        <taxon>Diaporthales</taxon>
        <taxon>Diaporthaceae</taxon>
        <taxon>Diaporthe</taxon>
    </lineage>
</organism>
<evidence type="ECO:0000256" key="1">
    <source>
        <dbReference type="SAM" id="MobiDB-lite"/>
    </source>
</evidence>
<evidence type="ECO:0000313" key="2">
    <source>
        <dbReference type="EMBL" id="KAL1875235.1"/>
    </source>
</evidence>